<feature type="domain" description="Glycosyltransferase subfamily 4-like N-terminal" evidence="2">
    <location>
        <begin position="16"/>
        <end position="190"/>
    </location>
</feature>
<reference evidence="3 4" key="2">
    <citation type="journal article" date="2008" name="Int. J. Syst. Evol. Microbiol.">
        <title>Methanocella paludicola gen. nov., sp. nov., a methane-producing archaeon, the first isolate of the lineage 'Rice Cluster I', and proposal of the new archaeal order Methanocellales ord. nov.</title>
        <authorList>
            <person name="Sakai S."/>
            <person name="Imachi H."/>
            <person name="Hanada S."/>
            <person name="Ohashi A."/>
            <person name="Harada H."/>
            <person name="Kamagata Y."/>
        </authorList>
    </citation>
    <scope>NUCLEOTIDE SEQUENCE [LARGE SCALE GENOMIC DNA]</scope>
    <source>
        <strain evidence="4">DSM 17711 / JCM 13418 / NBRC 101707 / SANAE</strain>
    </source>
</reference>
<dbReference type="PANTHER" id="PTHR45947">
    <property type="entry name" value="SULFOQUINOVOSYL TRANSFERASE SQD2"/>
    <property type="match status" value="1"/>
</dbReference>
<sequence length="392" mass="43507">MMRVCLVNALFHPFSGGIEKHMYELSRELVRQGVDVTVVTGRINGLPEREDIDGVDVRRVPCRAVRAPLIYPPPLVLSPLFYFRLGRLDDELGFDIIHLHNRFFIDFNMASVYARLKNKPFVMTAHNPRPKHVASAAGTLGVAYDWLIGRWPFILADRVIAVSDWTKHDIAKYGVDKSKIVTIHNGINVDSYRPRGGGRARERYGVRGNMLLFVGRMVPQKGIGYLLEAMPCVLRTHPGTKLVLVGRGSLCDGLRRRARELGLDGNAVFSGYVEEDELKEAYGACDLFILPSTVEPFGIVVAEAMASGKPVVCTDSGGVREIVDDGSSGFVVPPGSPEALAEKINTLLSDARLRADMGLKGREAAERRLDWKLIAEKTKRVYEDVLSRRANP</sequence>
<evidence type="ECO:0000259" key="1">
    <source>
        <dbReference type="Pfam" id="PF00534"/>
    </source>
</evidence>
<evidence type="ECO:0000313" key="4">
    <source>
        <dbReference type="Proteomes" id="UP000001882"/>
    </source>
</evidence>
<accession>D1YUU3</accession>
<dbReference type="Proteomes" id="UP000001882">
    <property type="component" value="Chromosome"/>
</dbReference>
<dbReference type="Pfam" id="PF00534">
    <property type="entry name" value="Glycos_transf_1"/>
    <property type="match status" value="1"/>
</dbReference>
<protein>
    <submittedName>
        <fullName evidence="3">Glycosyltransferase</fullName>
    </submittedName>
</protein>
<dbReference type="Pfam" id="PF13439">
    <property type="entry name" value="Glyco_transf_4"/>
    <property type="match status" value="1"/>
</dbReference>
<dbReference type="eggNOG" id="arCOG01403">
    <property type="taxonomic scope" value="Archaea"/>
</dbReference>
<evidence type="ECO:0000259" key="2">
    <source>
        <dbReference type="Pfam" id="PF13439"/>
    </source>
</evidence>
<dbReference type="RefSeq" id="WP_012898895.1">
    <property type="nucleotide sequence ID" value="NC_013665.1"/>
</dbReference>
<dbReference type="SUPFAM" id="SSF53756">
    <property type="entry name" value="UDP-Glycosyltransferase/glycogen phosphorylase"/>
    <property type="match status" value="1"/>
</dbReference>
<dbReference type="Gene3D" id="3.40.50.2000">
    <property type="entry name" value="Glycogen Phosphorylase B"/>
    <property type="match status" value="2"/>
</dbReference>
<reference evidence="4" key="3">
    <citation type="journal article" date="2011" name="PLoS ONE">
        <title>Genome sequence of a mesophilic hydrogenotrophic methanogen Methanocella paludicola, the first cultivated representative of the order Methanocellales.</title>
        <authorList>
            <person name="Sakai S."/>
            <person name="Takaki Y."/>
            <person name="Shimamura S."/>
            <person name="Sekine M."/>
            <person name="Tajima T."/>
            <person name="Kosugi H."/>
            <person name="Ichikawa N."/>
            <person name="Tasumi E."/>
            <person name="Hiraki A.T."/>
            <person name="Shimizu A."/>
            <person name="Kato Y."/>
            <person name="Nishiko R."/>
            <person name="Mori K."/>
            <person name="Fujita N."/>
            <person name="Imachi H."/>
            <person name="Takai K."/>
        </authorList>
    </citation>
    <scope>NUCLEOTIDE SEQUENCE [LARGE SCALE GENOMIC DNA]</scope>
    <source>
        <strain evidence="4">DSM 17711 / JCM 13418 / NBRC 101707 / SANAE</strain>
    </source>
</reference>
<organism evidence="3 4">
    <name type="scientific">Methanocella paludicola (strain DSM 17711 / JCM 13418 / NBRC 101707 / SANAE)</name>
    <dbReference type="NCBI Taxonomy" id="304371"/>
    <lineage>
        <taxon>Archaea</taxon>
        <taxon>Methanobacteriati</taxon>
        <taxon>Methanobacteriota</taxon>
        <taxon>Stenosarchaea group</taxon>
        <taxon>Methanomicrobia</taxon>
        <taxon>Methanocellales</taxon>
        <taxon>Methanocellaceae</taxon>
        <taxon>Methanocella</taxon>
    </lineage>
</organism>
<dbReference type="PANTHER" id="PTHR45947:SF3">
    <property type="entry name" value="SULFOQUINOVOSYL TRANSFERASE SQD2"/>
    <property type="match status" value="1"/>
</dbReference>
<dbReference type="InterPro" id="IPR050194">
    <property type="entry name" value="Glycosyltransferase_grp1"/>
</dbReference>
<name>D1YUU3_METPS</name>
<feature type="domain" description="Glycosyl transferase family 1" evidence="1">
    <location>
        <begin position="208"/>
        <end position="363"/>
    </location>
</feature>
<keyword evidence="4" id="KW-1185">Reference proteome</keyword>
<proteinExistence type="predicted"/>
<dbReference type="InterPro" id="IPR001296">
    <property type="entry name" value="Glyco_trans_1"/>
</dbReference>
<dbReference type="AlphaFoldDB" id="D1YUU3"/>
<dbReference type="GO" id="GO:0016758">
    <property type="term" value="F:hexosyltransferase activity"/>
    <property type="evidence" value="ECO:0007669"/>
    <property type="project" value="TreeGrafter"/>
</dbReference>
<dbReference type="EMBL" id="AP011532">
    <property type="protein sequence ID" value="BAI60215.1"/>
    <property type="molecule type" value="Genomic_DNA"/>
</dbReference>
<evidence type="ECO:0000313" key="3">
    <source>
        <dbReference type="EMBL" id="BAI60215.1"/>
    </source>
</evidence>
<dbReference type="STRING" id="304371.MCP_0143"/>
<dbReference type="CAZy" id="GT4">
    <property type="family name" value="Glycosyltransferase Family 4"/>
</dbReference>
<dbReference type="CDD" id="cd03801">
    <property type="entry name" value="GT4_PimA-like"/>
    <property type="match status" value="1"/>
</dbReference>
<gene>
    <name evidence="3" type="ordered locus">MCP_0143</name>
</gene>
<dbReference type="InParanoid" id="D1YUU3"/>
<reference evidence="3 4" key="1">
    <citation type="journal article" date="2007" name="Appl. Environ. Microbiol.">
        <title>Isolation of key methanogens for global methane emission from rice paddy fields: a novel isolate affiliated with the clone cluster rice cluster I.</title>
        <authorList>
            <person name="Sakai S."/>
            <person name="Imachi H."/>
            <person name="Sekiguchi Y."/>
            <person name="Ohashi A."/>
            <person name="Harada H."/>
            <person name="Kamagata Y."/>
        </authorList>
    </citation>
    <scope>NUCLEOTIDE SEQUENCE [LARGE SCALE GENOMIC DNA]</scope>
    <source>
        <strain evidence="4">DSM 17711 / JCM 13418 / NBRC 101707 / SANAE</strain>
    </source>
</reference>
<dbReference type="GeneID" id="8683186"/>
<dbReference type="InterPro" id="IPR028098">
    <property type="entry name" value="Glyco_trans_4-like_N"/>
</dbReference>
<dbReference type="KEGG" id="mpd:MCP_0143"/>